<comment type="caution">
    <text evidence="2">The sequence shown here is derived from an EMBL/GenBank/DDBJ whole genome shotgun (WGS) entry which is preliminary data.</text>
</comment>
<proteinExistence type="predicted"/>
<dbReference type="Proteomes" id="UP001595616">
    <property type="component" value="Unassembled WGS sequence"/>
</dbReference>
<dbReference type="GO" id="GO:0008168">
    <property type="term" value="F:methyltransferase activity"/>
    <property type="evidence" value="ECO:0007669"/>
    <property type="project" value="UniProtKB-KW"/>
</dbReference>
<feature type="domain" description="Methyltransferase FkbM" evidence="1">
    <location>
        <begin position="64"/>
        <end position="205"/>
    </location>
</feature>
<gene>
    <name evidence="2" type="ORF">ACFOOI_02685</name>
</gene>
<dbReference type="NCBIfam" id="TIGR01444">
    <property type="entry name" value="fkbM_fam"/>
    <property type="match status" value="1"/>
</dbReference>
<dbReference type="EMBL" id="JBHRYQ010000001">
    <property type="protein sequence ID" value="MFC3809546.1"/>
    <property type="molecule type" value="Genomic_DNA"/>
</dbReference>
<evidence type="ECO:0000259" key="1">
    <source>
        <dbReference type="Pfam" id="PF05050"/>
    </source>
</evidence>
<protein>
    <submittedName>
        <fullName evidence="2">FkbM family methyltransferase</fullName>
        <ecNumber evidence="2">2.1.1.-</ecNumber>
    </submittedName>
</protein>
<sequence length="257" mass="29215">MLDSLINGLFQKIYGKKSFQPLFRKLYSFSLKGLNYGIVGSGETQTMAYVKSKLQGITNPVLFDVGANIGEYTQNLVNVFGPNCQVFAFEPAKLTFEILVKNIKNQNVSLENIGLGSKNEQIKFFSDPNGNTLGSAVNRDIKGIENKVEVVEIQTLDSFCENNQISKIDFLKIDVEGFETEVLLGAKEMLKNNKMNFIQFEFGGTQIPVRIFVKDFFELLNQDFIIYRILADGLELISEYNERLEIFSYSNFLAERR</sequence>
<dbReference type="InterPro" id="IPR053188">
    <property type="entry name" value="FkbM_Methyltransferase"/>
</dbReference>
<dbReference type="PANTHER" id="PTHR36973:SF4">
    <property type="entry name" value="NODULATION PROTEIN"/>
    <property type="match status" value="1"/>
</dbReference>
<dbReference type="RefSeq" id="WP_379834748.1">
    <property type="nucleotide sequence ID" value="NZ_JBHRYQ010000001.1"/>
</dbReference>
<reference evidence="3" key="1">
    <citation type="journal article" date="2019" name="Int. J. Syst. Evol. Microbiol.">
        <title>The Global Catalogue of Microorganisms (GCM) 10K type strain sequencing project: providing services to taxonomists for standard genome sequencing and annotation.</title>
        <authorList>
            <consortium name="The Broad Institute Genomics Platform"/>
            <consortium name="The Broad Institute Genome Sequencing Center for Infectious Disease"/>
            <person name="Wu L."/>
            <person name="Ma J."/>
        </authorList>
    </citation>
    <scope>NUCLEOTIDE SEQUENCE [LARGE SCALE GENOMIC DNA]</scope>
    <source>
        <strain evidence="3">CECT 7956</strain>
    </source>
</reference>
<name>A0ABV7YRS1_9BACT</name>
<dbReference type="InterPro" id="IPR029063">
    <property type="entry name" value="SAM-dependent_MTases_sf"/>
</dbReference>
<dbReference type="InterPro" id="IPR006342">
    <property type="entry name" value="FkbM_mtfrase"/>
</dbReference>
<keyword evidence="2" id="KW-0489">Methyltransferase</keyword>
<organism evidence="2 3">
    <name type="scientific">Lacihabitans lacunae</name>
    <dbReference type="NCBI Taxonomy" id="1028214"/>
    <lineage>
        <taxon>Bacteria</taxon>
        <taxon>Pseudomonadati</taxon>
        <taxon>Bacteroidota</taxon>
        <taxon>Cytophagia</taxon>
        <taxon>Cytophagales</taxon>
        <taxon>Leadbetterellaceae</taxon>
        <taxon>Lacihabitans</taxon>
    </lineage>
</organism>
<dbReference type="Gene3D" id="3.40.50.150">
    <property type="entry name" value="Vaccinia Virus protein VP39"/>
    <property type="match status" value="1"/>
</dbReference>
<accession>A0ABV7YRS1</accession>
<dbReference type="GO" id="GO:0032259">
    <property type="term" value="P:methylation"/>
    <property type="evidence" value="ECO:0007669"/>
    <property type="project" value="UniProtKB-KW"/>
</dbReference>
<dbReference type="Pfam" id="PF05050">
    <property type="entry name" value="Methyltransf_21"/>
    <property type="match status" value="1"/>
</dbReference>
<dbReference type="EC" id="2.1.1.-" evidence="2"/>
<evidence type="ECO:0000313" key="3">
    <source>
        <dbReference type="Proteomes" id="UP001595616"/>
    </source>
</evidence>
<keyword evidence="3" id="KW-1185">Reference proteome</keyword>
<evidence type="ECO:0000313" key="2">
    <source>
        <dbReference type="EMBL" id="MFC3809546.1"/>
    </source>
</evidence>
<keyword evidence="2" id="KW-0808">Transferase</keyword>
<dbReference type="SUPFAM" id="SSF53335">
    <property type="entry name" value="S-adenosyl-L-methionine-dependent methyltransferases"/>
    <property type="match status" value="1"/>
</dbReference>
<dbReference type="PANTHER" id="PTHR36973">
    <property type="entry name" value="SLL1456 PROTEIN-RELATED"/>
    <property type="match status" value="1"/>
</dbReference>